<dbReference type="NCBIfam" id="TIGR00517">
    <property type="entry name" value="acyl_carrier"/>
    <property type="match status" value="1"/>
</dbReference>
<dbReference type="GO" id="GO:0016020">
    <property type="term" value="C:membrane"/>
    <property type="evidence" value="ECO:0007669"/>
    <property type="project" value="GOC"/>
</dbReference>
<keyword evidence="1 7" id="KW-0596">Phosphopantetheine</keyword>
<feature type="modified residue" description="O-(pantetheine 4'-phosphoryl)serine" evidence="7">
    <location>
        <position position="40"/>
    </location>
</feature>
<dbReference type="Proteomes" id="UP000055014">
    <property type="component" value="Unassembled WGS sequence"/>
</dbReference>
<evidence type="ECO:0000256" key="9">
    <source>
        <dbReference type="RuleBase" id="RU003545"/>
    </source>
</evidence>
<evidence type="ECO:0000256" key="3">
    <source>
        <dbReference type="ARBA" id="ARBA00022553"/>
    </source>
</evidence>
<reference evidence="11 16" key="3">
    <citation type="journal article" date="2018" name="Nat. Biotechnol.">
        <title>A standardized bacterial taxonomy based on genome phylogeny substantially revises the tree of life.</title>
        <authorList>
            <person name="Parks D.H."/>
            <person name="Chuvochina M."/>
            <person name="Waite D.W."/>
            <person name="Rinke C."/>
            <person name="Skarshewski A."/>
            <person name="Chaumeil P.A."/>
            <person name="Hugenholtz P."/>
        </authorList>
    </citation>
    <scope>NUCLEOTIDE SEQUENCE [LARGE SCALE GENOMIC DNA]</scope>
    <source>
        <strain evidence="11">UBA9905</strain>
    </source>
</reference>
<evidence type="ECO:0000313" key="15">
    <source>
        <dbReference type="Proteomes" id="UP000055014"/>
    </source>
</evidence>
<keyword evidence="3 7" id="KW-0597">Phosphoprotein</keyword>
<evidence type="ECO:0000256" key="4">
    <source>
        <dbReference type="ARBA" id="ARBA00022832"/>
    </source>
</evidence>
<dbReference type="InterPro" id="IPR003231">
    <property type="entry name" value="ACP"/>
</dbReference>
<dbReference type="GO" id="GO:0000035">
    <property type="term" value="F:acyl binding"/>
    <property type="evidence" value="ECO:0007669"/>
    <property type="project" value="TreeGrafter"/>
</dbReference>
<dbReference type="PATRIC" id="fig|1236046.5.peg.938"/>
<dbReference type="GO" id="GO:0009245">
    <property type="term" value="P:lipid A biosynthetic process"/>
    <property type="evidence" value="ECO:0007669"/>
    <property type="project" value="TreeGrafter"/>
</dbReference>
<dbReference type="Gene3D" id="1.10.1200.10">
    <property type="entry name" value="ACP-like"/>
    <property type="match status" value="1"/>
</dbReference>
<protein>
    <recommendedName>
        <fullName evidence="7 8">Acyl carrier protein</fullName>
        <shortName evidence="7">ACP</shortName>
    </recommendedName>
</protein>
<keyword evidence="4 7" id="KW-0276">Fatty acid metabolism</keyword>
<dbReference type="NCBIfam" id="NF002150">
    <property type="entry name" value="PRK00982.1-4"/>
    <property type="match status" value="1"/>
</dbReference>
<dbReference type="PROSITE" id="PS50075">
    <property type="entry name" value="CARRIER"/>
    <property type="match status" value="1"/>
</dbReference>
<evidence type="ECO:0000259" key="10">
    <source>
        <dbReference type="PROSITE" id="PS50075"/>
    </source>
</evidence>
<reference evidence="12" key="1">
    <citation type="journal article" date="2015" name="MBio">
        <title>Genome-resolved metagenomic analysis reveals roles for candidate phyla and other microbial community members in biogeochemical transformations in oil reservoirs.</title>
        <authorList>
            <person name="Hu P."/>
            <person name="Tom L."/>
            <person name="Singh A."/>
            <person name="Thomas B.C."/>
            <person name="Baker B.J."/>
            <person name="Piceno Y.M."/>
            <person name="Andersen G.L."/>
            <person name="Banfield J.F."/>
        </authorList>
    </citation>
    <scope>NUCLEOTIDE SEQUENCE [LARGE SCALE GENOMIC DNA]</scope>
    <source>
        <strain evidence="12">46_47</strain>
        <strain evidence="13">46_70</strain>
    </source>
</reference>
<dbReference type="InterPro" id="IPR036736">
    <property type="entry name" value="ACP-like_sf"/>
</dbReference>
<feature type="domain" description="Carrier" evidence="10">
    <location>
        <begin position="5"/>
        <end position="80"/>
    </location>
</feature>
<dbReference type="NCBIfam" id="NF002148">
    <property type="entry name" value="PRK00982.1-2"/>
    <property type="match status" value="1"/>
</dbReference>
<keyword evidence="7" id="KW-0963">Cytoplasm</keyword>
<evidence type="ECO:0000313" key="13">
    <source>
        <dbReference type="EMBL" id="KUK91202.1"/>
    </source>
</evidence>
<accession>A0A117LUP7</accession>
<evidence type="ECO:0000313" key="14">
    <source>
        <dbReference type="Proteomes" id="UP000054260"/>
    </source>
</evidence>
<evidence type="ECO:0000256" key="2">
    <source>
        <dbReference type="ARBA" id="ARBA00022516"/>
    </source>
</evidence>
<dbReference type="EMBL" id="DQBS01000133">
    <property type="protein sequence ID" value="HCO70067.1"/>
    <property type="molecule type" value="Genomic_DNA"/>
</dbReference>
<dbReference type="EMBL" id="LGGH01000010">
    <property type="protein sequence ID" value="KUK68497.1"/>
    <property type="molecule type" value="Genomic_DNA"/>
</dbReference>
<evidence type="ECO:0000313" key="12">
    <source>
        <dbReference type="EMBL" id="KUK68497.1"/>
    </source>
</evidence>
<sequence length="82" mass="8979">MEGTSTIQERVISIVAENLGIEAGEIKGNSRFIEDLGADSLDLVDLVMELEDKFDIQISDSQTASFKTIDDVVGFILTLETK</sequence>
<evidence type="ECO:0000256" key="1">
    <source>
        <dbReference type="ARBA" id="ARBA00022450"/>
    </source>
</evidence>
<dbReference type="InterPro" id="IPR009081">
    <property type="entry name" value="PP-bd_ACP"/>
</dbReference>
<gene>
    <name evidence="7 11" type="primary">acpP</name>
    <name evidence="11" type="ORF">DIT26_05735</name>
    <name evidence="12" type="ORF">XD86_0154</name>
    <name evidence="13" type="ORF">XE02_0164</name>
</gene>
<dbReference type="Proteomes" id="UP000264215">
    <property type="component" value="Unassembled WGS sequence"/>
</dbReference>
<evidence type="ECO:0000256" key="5">
    <source>
        <dbReference type="ARBA" id="ARBA00023098"/>
    </source>
</evidence>
<dbReference type="SUPFAM" id="SSF47336">
    <property type="entry name" value="ACP-like"/>
    <property type="match status" value="1"/>
</dbReference>
<dbReference type="AlphaFoldDB" id="A0A117LUP7"/>
<evidence type="ECO:0000313" key="11">
    <source>
        <dbReference type="EMBL" id="HCO70067.1"/>
    </source>
</evidence>
<comment type="PTM">
    <text evidence="7">4'-phosphopantetheine is transferred from CoA to a specific serine of apo-ACP by AcpS. This modification is essential for activity because fatty acids are bound in thioester linkage to the sulfhydryl of the prosthetic group.</text>
</comment>
<dbReference type="UniPathway" id="UPA00094"/>
<dbReference type="InterPro" id="IPR006162">
    <property type="entry name" value="Ppantetheine_attach_site"/>
</dbReference>
<dbReference type="EMBL" id="LGGW01000007">
    <property type="protein sequence ID" value="KUK91202.1"/>
    <property type="molecule type" value="Genomic_DNA"/>
</dbReference>
<comment type="function">
    <text evidence="7 9">Carrier of the growing fatty acid chain in fatty acid biosynthesis.</text>
</comment>
<dbReference type="HAMAP" id="MF_01217">
    <property type="entry name" value="Acyl_carrier"/>
    <property type="match status" value="1"/>
</dbReference>
<comment type="similarity">
    <text evidence="7">Belongs to the acyl carrier protein (ACP) family.</text>
</comment>
<keyword evidence="2 7" id="KW-0444">Lipid biosynthesis</keyword>
<evidence type="ECO:0000256" key="6">
    <source>
        <dbReference type="ARBA" id="ARBA00023160"/>
    </source>
</evidence>
<organism evidence="12 14">
    <name type="scientific">Mesotoga infera</name>
    <dbReference type="NCBI Taxonomy" id="1236046"/>
    <lineage>
        <taxon>Bacteria</taxon>
        <taxon>Thermotogati</taxon>
        <taxon>Thermotogota</taxon>
        <taxon>Thermotogae</taxon>
        <taxon>Kosmotogales</taxon>
        <taxon>Kosmotogaceae</taxon>
        <taxon>Mesotoga</taxon>
    </lineage>
</organism>
<dbReference type="GO" id="GO:0005829">
    <property type="term" value="C:cytosol"/>
    <property type="evidence" value="ECO:0007669"/>
    <property type="project" value="TreeGrafter"/>
</dbReference>
<comment type="caution">
    <text evidence="12">The sequence shown here is derived from an EMBL/GenBank/DDBJ whole genome shotgun (WGS) entry which is preliminary data.</text>
</comment>
<comment type="PTM">
    <text evidence="9">4'-phosphopantetheine is transferred from CoA to a specific serine of apo-ACP by acpS.</text>
</comment>
<dbReference type="PANTHER" id="PTHR20863:SF76">
    <property type="entry name" value="CARRIER DOMAIN-CONTAINING PROTEIN"/>
    <property type="match status" value="1"/>
</dbReference>
<comment type="pathway">
    <text evidence="7 9">Lipid metabolism; fatty acid biosynthesis.</text>
</comment>
<evidence type="ECO:0000256" key="7">
    <source>
        <dbReference type="HAMAP-Rule" id="MF_01217"/>
    </source>
</evidence>
<dbReference type="PANTHER" id="PTHR20863">
    <property type="entry name" value="ACYL CARRIER PROTEIN"/>
    <property type="match status" value="1"/>
</dbReference>
<evidence type="ECO:0000256" key="8">
    <source>
        <dbReference type="NCBIfam" id="TIGR00517"/>
    </source>
</evidence>
<name>A0A117LUP7_9BACT</name>
<evidence type="ECO:0000313" key="16">
    <source>
        <dbReference type="Proteomes" id="UP000264215"/>
    </source>
</evidence>
<dbReference type="GO" id="GO:0000036">
    <property type="term" value="F:acyl carrier activity"/>
    <property type="evidence" value="ECO:0007669"/>
    <property type="project" value="UniProtKB-UniRule"/>
</dbReference>
<proteinExistence type="inferred from homology"/>
<dbReference type="Proteomes" id="UP000054260">
    <property type="component" value="Unassembled WGS sequence"/>
</dbReference>
<dbReference type="PROSITE" id="PS00012">
    <property type="entry name" value="PHOSPHOPANTETHEINE"/>
    <property type="match status" value="1"/>
</dbReference>
<keyword evidence="6 7" id="KW-0275">Fatty acid biosynthesis</keyword>
<comment type="subcellular location">
    <subcellularLocation>
        <location evidence="7">Cytoplasm</location>
    </subcellularLocation>
</comment>
<keyword evidence="5 7" id="KW-0443">Lipid metabolism</keyword>
<dbReference type="Pfam" id="PF00550">
    <property type="entry name" value="PP-binding"/>
    <property type="match status" value="1"/>
</dbReference>
<reference evidence="14 15" key="2">
    <citation type="journal article" date="2015" name="MBio">
        <title>Genome-Resolved Metagenomic Analysis Reveals Roles for Candidate Phyla and Other Microbial Community Members in Biogeochemical Transformations in Oil Reservoirs.</title>
        <authorList>
            <person name="Hu P."/>
            <person name="Tom L."/>
            <person name="Singh A."/>
            <person name="Thomas B.C."/>
            <person name="Baker B.J."/>
            <person name="Piceno Y.M."/>
            <person name="Andersen G.L."/>
            <person name="Banfield J.F."/>
        </authorList>
    </citation>
    <scope>NUCLEOTIDE SEQUENCE [LARGE SCALE GENOMIC DNA]</scope>
</reference>